<dbReference type="RefSeq" id="WP_114076511.1">
    <property type="nucleotide sequence ID" value="NZ_CP030918.1"/>
</dbReference>
<dbReference type="Pfam" id="PF00850">
    <property type="entry name" value="Hist_deacetyl"/>
    <property type="match status" value="1"/>
</dbReference>
<dbReference type="KEGG" id="pars:DRW48_11245"/>
<evidence type="ECO:0000256" key="2">
    <source>
        <dbReference type="ARBA" id="ARBA00005947"/>
    </source>
</evidence>
<dbReference type="InterPro" id="IPR000286">
    <property type="entry name" value="HDACs"/>
</dbReference>
<reference evidence="8" key="1">
    <citation type="submission" date="2018-07" db="EMBL/GenBank/DDBJ databases">
        <title>Genome sequencing of Paracoccus sp. SC2-6.</title>
        <authorList>
            <person name="Heo J."/>
            <person name="Kim S.-J."/>
            <person name="Kwon S.-W."/>
        </authorList>
    </citation>
    <scope>NUCLEOTIDE SEQUENCE [LARGE SCALE GENOMIC DNA]</scope>
    <source>
        <strain evidence="8">SC2-6</strain>
    </source>
</reference>
<evidence type="ECO:0000256" key="3">
    <source>
        <dbReference type="ARBA" id="ARBA00022723"/>
    </source>
</evidence>
<keyword evidence="3" id="KW-0479">Metal-binding</keyword>
<dbReference type="CDD" id="cd10001">
    <property type="entry name" value="HDAC_classII_APAH"/>
    <property type="match status" value="1"/>
</dbReference>
<evidence type="ECO:0000313" key="8">
    <source>
        <dbReference type="Proteomes" id="UP000252023"/>
    </source>
</evidence>
<feature type="domain" description="Histone deacetylase" evidence="6">
    <location>
        <begin position="30"/>
        <end position="342"/>
    </location>
</feature>
<keyword evidence="8" id="KW-1185">Reference proteome</keyword>
<evidence type="ECO:0000259" key="6">
    <source>
        <dbReference type="Pfam" id="PF00850"/>
    </source>
</evidence>
<dbReference type="OrthoDB" id="9808367at2"/>
<accession>A0A344PLD7</accession>
<evidence type="ECO:0000313" key="7">
    <source>
        <dbReference type="EMBL" id="AXC50192.1"/>
    </source>
</evidence>
<dbReference type="Proteomes" id="UP000252023">
    <property type="component" value="Chromosome"/>
</dbReference>
<evidence type="ECO:0000256" key="4">
    <source>
        <dbReference type="ARBA" id="ARBA00022801"/>
    </source>
</evidence>
<dbReference type="EMBL" id="CP030918">
    <property type="protein sequence ID" value="AXC50192.1"/>
    <property type="molecule type" value="Genomic_DNA"/>
</dbReference>
<dbReference type="InterPro" id="IPR023696">
    <property type="entry name" value="Ureohydrolase_dom_sf"/>
</dbReference>
<dbReference type="GO" id="GO:0016787">
    <property type="term" value="F:hydrolase activity"/>
    <property type="evidence" value="ECO:0007669"/>
    <property type="project" value="UniProtKB-KW"/>
</dbReference>
<dbReference type="PRINTS" id="PR01270">
    <property type="entry name" value="HDASUPER"/>
</dbReference>
<comment type="similarity">
    <text evidence="2">Belongs to the histone deacetylase family.</text>
</comment>
<comment type="cofactor">
    <cofactor evidence="1">
        <name>Zn(2+)</name>
        <dbReference type="ChEBI" id="CHEBI:29105"/>
    </cofactor>
</comment>
<protein>
    <submittedName>
        <fullName evidence="7">Histone deacetylase family protein</fullName>
    </submittedName>
</protein>
<dbReference type="GO" id="GO:0040029">
    <property type="term" value="P:epigenetic regulation of gene expression"/>
    <property type="evidence" value="ECO:0007669"/>
    <property type="project" value="TreeGrafter"/>
</dbReference>
<evidence type="ECO:0000256" key="5">
    <source>
        <dbReference type="ARBA" id="ARBA00022833"/>
    </source>
</evidence>
<keyword evidence="5" id="KW-0862">Zinc</keyword>
<dbReference type="InterPro" id="IPR037138">
    <property type="entry name" value="His_deacetylse_dom_sf"/>
</dbReference>
<dbReference type="PANTHER" id="PTHR10625:SF17">
    <property type="entry name" value="HISTONE DEACETYLASE 8"/>
    <property type="match status" value="1"/>
</dbReference>
<dbReference type="SUPFAM" id="SSF52768">
    <property type="entry name" value="Arginase/deacetylase"/>
    <property type="match status" value="1"/>
</dbReference>
<proteinExistence type="inferred from homology"/>
<dbReference type="Gene3D" id="3.40.800.20">
    <property type="entry name" value="Histone deacetylase domain"/>
    <property type="match status" value="1"/>
</dbReference>
<dbReference type="GO" id="GO:0046872">
    <property type="term" value="F:metal ion binding"/>
    <property type="evidence" value="ECO:0007669"/>
    <property type="project" value="UniProtKB-KW"/>
</dbReference>
<gene>
    <name evidence="7" type="ORF">DRW48_11245</name>
</gene>
<dbReference type="PANTHER" id="PTHR10625">
    <property type="entry name" value="HISTONE DEACETYLASE HDAC1-RELATED"/>
    <property type="match status" value="1"/>
</dbReference>
<dbReference type="AlphaFoldDB" id="A0A344PLD7"/>
<organism evidence="7 8">
    <name type="scientific">Paracoccus suum</name>
    <dbReference type="NCBI Taxonomy" id="2259340"/>
    <lineage>
        <taxon>Bacteria</taxon>
        <taxon>Pseudomonadati</taxon>
        <taxon>Pseudomonadota</taxon>
        <taxon>Alphaproteobacteria</taxon>
        <taxon>Rhodobacterales</taxon>
        <taxon>Paracoccaceae</taxon>
        <taxon>Paracoccus</taxon>
    </lineage>
</organism>
<dbReference type="GO" id="GO:0004407">
    <property type="term" value="F:histone deacetylase activity"/>
    <property type="evidence" value="ECO:0007669"/>
    <property type="project" value="TreeGrafter"/>
</dbReference>
<evidence type="ECO:0000256" key="1">
    <source>
        <dbReference type="ARBA" id="ARBA00001947"/>
    </source>
</evidence>
<keyword evidence="4" id="KW-0378">Hydrolase</keyword>
<sequence>MKAFYHPNQALHDPQQFMRLGVLAAPTDLPERTTRLLDALARHDITPEAPEGDGRAAAARVHPEHYLAFLETAYRRWRELPGAGPEVLPNVSPYWNGAPDRDARPPCPSPLVVAQACWYLGDGAVPIGPNTHVSAFRSAASAEAAAAYVAQTGGAAYALCRPSGHHCRTDRATGFCYVNNAAVAVSRLRERFGRVATLDVDAHHGDGTQEIFYRRNDVTTVSVHVDPAAYYPYFIGYAQERGHGAGEGSNLNLPVPPGSGDAEFLAATERGLAEIAASGAEALVLSLGYDAHKDDPLGALKVTTEAFREIGAMVRRAGLPTVIVQEGGYAIDAIGGCLDAFLDGFEGVA</sequence>
<name>A0A344PLD7_9RHOB</name>
<dbReference type="InterPro" id="IPR023801">
    <property type="entry name" value="His_deacetylse_dom"/>
</dbReference>